<proteinExistence type="predicted"/>
<evidence type="ECO:0000256" key="2">
    <source>
        <dbReference type="ARBA" id="ARBA00022475"/>
    </source>
</evidence>
<feature type="transmembrane region" description="Helical" evidence="6">
    <location>
        <begin position="6"/>
        <end position="31"/>
    </location>
</feature>
<feature type="transmembrane region" description="Helical" evidence="6">
    <location>
        <begin position="101"/>
        <end position="124"/>
    </location>
</feature>
<name>A0A7C5QV65_9PROT</name>
<dbReference type="Pfam" id="PF00482">
    <property type="entry name" value="T2SSF"/>
    <property type="match status" value="1"/>
</dbReference>
<keyword evidence="2" id="KW-1003">Cell membrane</keyword>
<gene>
    <name evidence="8" type="ORF">ENJ42_00960</name>
</gene>
<evidence type="ECO:0000256" key="5">
    <source>
        <dbReference type="ARBA" id="ARBA00023136"/>
    </source>
</evidence>
<keyword evidence="5 6" id="KW-0472">Membrane</keyword>
<evidence type="ECO:0000256" key="6">
    <source>
        <dbReference type="SAM" id="Phobius"/>
    </source>
</evidence>
<dbReference type="Proteomes" id="UP000885830">
    <property type="component" value="Unassembled WGS sequence"/>
</dbReference>
<keyword evidence="4 6" id="KW-1133">Transmembrane helix</keyword>
<accession>A0A7C5QV65</accession>
<keyword evidence="3 6" id="KW-0812">Transmembrane</keyword>
<dbReference type="EMBL" id="DRMJ01000045">
    <property type="protein sequence ID" value="HHL42162.1"/>
    <property type="molecule type" value="Genomic_DNA"/>
</dbReference>
<feature type="domain" description="Type II secretion system protein GspF" evidence="7">
    <location>
        <begin position="168"/>
        <end position="297"/>
    </location>
</feature>
<dbReference type="AlphaFoldDB" id="A0A7C5QV65"/>
<dbReference type="GO" id="GO:0005886">
    <property type="term" value="C:plasma membrane"/>
    <property type="evidence" value="ECO:0007669"/>
    <property type="project" value="UniProtKB-SubCell"/>
</dbReference>
<feature type="transmembrane region" description="Helical" evidence="6">
    <location>
        <begin position="280"/>
        <end position="302"/>
    </location>
</feature>
<feature type="transmembrane region" description="Helical" evidence="6">
    <location>
        <begin position="130"/>
        <end position="150"/>
    </location>
</feature>
<dbReference type="PANTHER" id="PTHR35007:SF2">
    <property type="entry name" value="PILUS ASSEMBLE PROTEIN"/>
    <property type="match status" value="1"/>
</dbReference>
<evidence type="ECO:0000256" key="4">
    <source>
        <dbReference type="ARBA" id="ARBA00022989"/>
    </source>
</evidence>
<comment type="subcellular location">
    <subcellularLocation>
        <location evidence="1">Cell membrane</location>
        <topology evidence="1">Multi-pass membrane protein</topology>
    </subcellularLocation>
</comment>
<dbReference type="InterPro" id="IPR018076">
    <property type="entry name" value="T2SS_GspF_dom"/>
</dbReference>
<sequence>MTLTPSATLALVILFLAMSFGAIAILAFVNLRQARITSRRLAGMPGSVSGRAPTKKIKPAKNLVALIGKHLTLPDAKEISKIRFSLSQAGFYSAKSVPVFYAVRLAAILVPQFILLGSAAFIGSDFSPNLLLKISILLIVVGMFAPGYFIRSRTNNRMLSAREGFPDFLDLLLSCIEAGLGLDAALNTVAKELGQRYPVLKINLDLLNLELMAGRRRHEAFKNFAERLGLEEARALTVMLKQSEEMGSSLGNALRTFSDELRSKRMLLAEEKAMALSAKLTVPLILFIFPTLMAMLLLPAAARLSVTFGG</sequence>
<evidence type="ECO:0000259" key="7">
    <source>
        <dbReference type="Pfam" id="PF00482"/>
    </source>
</evidence>
<organism evidence="8">
    <name type="scientific">Hellea balneolensis</name>
    <dbReference type="NCBI Taxonomy" id="287478"/>
    <lineage>
        <taxon>Bacteria</taxon>
        <taxon>Pseudomonadati</taxon>
        <taxon>Pseudomonadota</taxon>
        <taxon>Alphaproteobacteria</taxon>
        <taxon>Maricaulales</taxon>
        <taxon>Robiginitomaculaceae</taxon>
        <taxon>Hellea</taxon>
    </lineage>
</organism>
<reference evidence="8" key="1">
    <citation type="journal article" date="2020" name="mSystems">
        <title>Genome- and Community-Level Interaction Insights into Carbon Utilization and Element Cycling Functions of Hydrothermarchaeota in Hydrothermal Sediment.</title>
        <authorList>
            <person name="Zhou Z."/>
            <person name="Liu Y."/>
            <person name="Xu W."/>
            <person name="Pan J."/>
            <person name="Luo Z.H."/>
            <person name="Li M."/>
        </authorList>
    </citation>
    <scope>NUCLEOTIDE SEQUENCE [LARGE SCALE GENOMIC DNA]</scope>
    <source>
        <strain evidence="8">HyVt-485</strain>
    </source>
</reference>
<evidence type="ECO:0000256" key="1">
    <source>
        <dbReference type="ARBA" id="ARBA00004651"/>
    </source>
</evidence>
<dbReference type="PANTHER" id="PTHR35007">
    <property type="entry name" value="INTEGRAL MEMBRANE PROTEIN-RELATED"/>
    <property type="match status" value="1"/>
</dbReference>
<comment type="caution">
    <text evidence="8">The sequence shown here is derived from an EMBL/GenBank/DDBJ whole genome shotgun (WGS) entry which is preliminary data.</text>
</comment>
<evidence type="ECO:0000313" key="8">
    <source>
        <dbReference type="EMBL" id="HHL42162.1"/>
    </source>
</evidence>
<evidence type="ECO:0000256" key="3">
    <source>
        <dbReference type="ARBA" id="ARBA00022692"/>
    </source>
</evidence>
<protein>
    <submittedName>
        <fullName evidence="8">Type II secretion system F family protein</fullName>
    </submittedName>
</protein>